<organism evidence="2">
    <name type="scientific">marine sediment metagenome</name>
    <dbReference type="NCBI Taxonomy" id="412755"/>
    <lineage>
        <taxon>unclassified sequences</taxon>
        <taxon>metagenomes</taxon>
        <taxon>ecological metagenomes</taxon>
    </lineage>
</organism>
<accession>X1PL43</accession>
<dbReference type="Pfam" id="PF17131">
    <property type="entry name" value="LolA_like"/>
    <property type="match status" value="1"/>
</dbReference>
<dbReference type="Gene3D" id="2.50.20.10">
    <property type="entry name" value="Lipoprotein localisation LolA/LolB/LppX"/>
    <property type="match status" value="1"/>
</dbReference>
<dbReference type="EMBL" id="BARV01036711">
    <property type="protein sequence ID" value="GAI56558.1"/>
    <property type="molecule type" value="Genomic_DNA"/>
</dbReference>
<comment type="caution">
    <text evidence="2">The sequence shown here is derived from an EMBL/GenBank/DDBJ whole genome shotgun (WGS) entry which is preliminary data.</text>
</comment>
<reference evidence="2" key="1">
    <citation type="journal article" date="2014" name="Front. Microbiol.">
        <title>High frequency of phylogenetically diverse reductive dehalogenase-homologous genes in deep subseafloor sedimentary metagenomes.</title>
        <authorList>
            <person name="Kawai M."/>
            <person name="Futagami T."/>
            <person name="Toyoda A."/>
            <person name="Takaki Y."/>
            <person name="Nishi S."/>
            <person name="Hori S."/>
            <person name="Arai W."/>
            <person name="Tsubouchi T."/>
            <person name="Morono Y."/>
            <person name="Uchiyama I."/>
            <person name="Ito T."/>
            <person name="Fujiyama A."/>
            <person name="Inagaki F."/>
            <person name="Takami H."/>
        </authorList>
    </citation>
    <scope>NUCLEOTIDE SEQUENCE</scope>
    <source>
        <strain evidence="2">Expedition CK06-06</strain>
    </source>
</reference>
<proteinExistence type="predicted"/>
<evidence type="ECO:0000259" key="1">
    <source>
        <dbReference type="Pfam" id="PF17131"/>
    </source>
</evidence>
<feature type="non-terminal residue" evidence="2">
    <location>
        <position position="1"/>
    </location>
</feature>
<gene>
    <name evidence="2" type="ORF">S06H3_56972</name>
</gene>
<evidence type="ECO:0000313" key="2">
    <source>
        <dbReference type="EMBL" id="GAI56558.1"/>
    </source>
</evidence>
<sequence length="80" mass="9645">EKFVPVKDEFYDEDGALIRRLLYDDLKKFPDRYYPMRWTVEPMTEEKKGRKTTIIISEIELNVPIKEDVFTIRALKGYSR</sequence>
<feature type="domain" description="Uncharacterized protein TP-0789" evidence="1">
    <location>
        <begin position="1"/>
        <end position="76"/>
    </location>
</feature>
<dbReference type="InterPro" id="IPR033399">
    <property type="entry name" value="TP_0789-like"/>
</dbReference>
<dbReference type="AlphaFoldDB" id="X1PL43"/>
<protein>
    <recommendedName>
        <fullName evidence="1">Uncharacterized protein TP-0789 domain-containing protein</fullName>
    </recommendedName>
</protein>
<name>X1PL43_9ZZZZ</name>